<evidence type="ECO:0000259" key="1">
    <source>
        <dbReference type="Pfam" id="PF26130"/>
    </source>
</evidence>
<dbReference type="Pfam" id="PF26130">
    <property type="entry name" value="PB1-like"/>
    <property type="match status" value="1"/>
</dbReference>
<evidence type="ECO:0000313" key="2">
    <source>
        <dbReference type="EMBL" id="RYR70143.1"/>
    </source>
</evidence>
<evidence type="ECO:0000313" key="3">
    <source>
        <dbReference type="Proteomes" id="UP000289738"/>
    </source>
</evidence>
<organism evidence="2 3">
    <name type="scientific">Arachis hypogaea</name>
    <name type="common">Peanut</name>
    <dbReference type="NCBI Taxonomy" id="3818"/>
    <lineage>
        <taxon>Eukaryota</taxon>
        <taxon>Viridiplantae</taxon>
        <taxon>Streptophyta</taxon>
        <taxon>Embryophyta</taxon>
        <taxon>Tracheophyta</taxon>
        <taxon>Spermatophyta</taxon>
        <taxon>Magnoliopsida</taxon>
        <taxon>eudicotyledons</taxon>
        <taxon>Gunneridae</taxon>
        <taxon>Pentapetalae</taxon>
        <taxon>rosids</taxon>
        <taxon>fabids</taxon>
        <taxon>Fabales</taxon>
        <taxon>Fabaceae</taxon>
        <taxon>Papilionoideae</taxon>
        <taxon>50 kb inversion clade</taxon>
        <taxon>dalbergioids sensu lato</taxon>
        <taxon>Dalbergieae</taxon>
        <taxon>Pterocarpus clade</taxon>
        <taxon>Arachis</taxon>
    </lineage>
</organism>
<gene>
    <name evidence="2" type="ORF">Ahy_A03g016656</name>
</gene>
<keyword evidence="3" id="KW-1185">Reference proteome</keyword>
<comment type="caution">
    <text evidence="2">The sequence shown here is derived from an EMBL/GenBank/DDBJ whole genome shotgun (WGS) entry which is preliminary data.</text>
</comment>
<proteinExistence type="predicted"/>
<dbReference type="InterPro" id="IPR058594">
    <property type="entry name" value="PB1-like_dom_pln"/>
</dbReference>
<dbReference type="AlphaFoldDB" id="A0A445E460"/>
<dbReference type="EMBL" id="SDMP01000003">
    <property type="protein sequence ID" value="RYR70143.1"/>
    <property type="molecule type" value="Genomic_DNA"/>
</dbReference>
<dbReference type="Proteomes" id="UP000289738">
    <property type="component" value="Chromosome A03"/>
</dbReference>
<dbReference type="STRING" id="3818.A0A445E460"/>
<sequence length="145" mass="17281">MNAEVLDIIFHHGRNFEKDKDGRWTYYPDNKHFLGEVDVDRLDLEYEKIKKVWWQVLQKGLEVGLRRLNSNNKCVFMVEKNNGVIDVYIEHEISEPAILQGQDVIVHLDDQVMLLCHHYPKPFSQNYYREATSIEFEHNNQYSLS</sequence>
<protein>
    <recommendedName>
        <fullName evidence="1">PB1-like domain-containing protein</fullName>
    </recommendedName>
</protein>
<feature type="domain" description="PB1-like" evidence="1">
    <location>
        <begin position="5"/>
        <end position="91"/>
    </location>
</feature>
<accession>A0A445E460</accession>
<reference evidence="2 3" key="1">
    <citation type="submission" date="2019-01" db="EMBL/GenBank/DDBJ databases">
        <title>Sequencing of cultivated peanut Arachis hypogaea provides insights into genome evolution and oil improvement.</title>
        <authorList>
            <person name="Chen X."/>
        </authorList>
    </citation>
    <scope>NUCLEOTIDE SEQUENCE [LARGE SCALE GENOMIC DNA]</scope>
    <source>
        <strain evidence="3">cv. Fuhuasheng</strain>
        <tissue evidence="2">Leaves</tissue>
    </source>
</reference>
<name>A0A445E460_ARAHY</name>